<name>N0BB78_9EURY</name>
<dbReference type="GO" id="GO:0005829">
    <property type="term" value="C:cytosol"/>
    <property type="evidence" value="ECO:0007669"/>
    <property type="project" value="TreeGrafter"/>
</dbReference>
<dbReference type="Proteomes" id="UP000013307">
    <property type="component" value="Chromosome"/>
</dbReference>
<dbReference type="InterPro" id="IPR004013">
    <property type="entry name" value="PHP_dom"/>
</dbReference>
<evidence type="ECO:0000313" key="2">
    <source>
        <dbReference type="EMBL" id="AGK60258.1"/>
    </source>
</evidence>
<dbReference type="HOGENOM" id="CLU_061999_1_0_2"/>
<dbReference type="AlphaFoldDB" id="N0BB78"/>
<feature type="domain" description="Polymerase/histidinol phosphatase N-terminal" evidence="1">
    <location>
        <begin position="2"/>
        <end position="78"/>
    </location>
</feature>
<protein>
    <submittedName>
        <fullName evidence="2">Histidinol phosphatase and related hydrolases of the PHP family</fullName>
    </submittedName>
</protein>
<keyword evidence="3" id="KW-1185">Reference proteome</keyword>
<reference evidence="2 3" key="1">
    <citation type="journal article" date="2013" name="Genome Announc.">
        <title>Complete Genome Sequence of the Thermophilic and Facultatively Chemolithoautotrophic Sulfate Reducer Archaeoglobus sulfaticallidus Strain PM70-1T.</title>
        <authorList>
            <person name="Stokke R."/>
            <person name="Hocking W.P."/>
            <person name="Steinsbu B.O."/>
            <person name="Steen I.H."/>
        </authorList>
    </citation>
    <scope>NUCLEOTIDE SEQUENCE [LARGE SCALE GENOMIC DNA]</scope>
    <source>
        <strain evidence="2">PM70-1</strain>
    </source>
</reference>
<dbReference type="OrthoDB" id="9968at2157"/>
<keyword evidence="2" id="KW-0378">Hydrolase</keyword>
<dbReference type="GO" id="GO:0042578">
    <property type="term" value="F:phosphoric ester hydrolase activity"/>
    <property type="evidence" value="ECO:0007669"/>
    <property type="project" value="TreeGrafter"/>
</dbReference>
<dbReference type="GeneID" id="15391870"/>
<organism evidence="2 3">
    <name type="scientific">Archaeoglobus sulfaticallidus PM70-1</name>
    <dbReference type="NCBI Taxonomy" id="387631"/>
    <lineage>
        <taxon>Archaea</taxon>
        <taxon>Methanobacteriati</taxon>
        <taxon>Methanobacteriota</taxon>
        <taxon>Archaeoglobi</taxon>
        <taxon>Archaeoglobales</taxon>
        <taxon>Archaeoglobaceae</taxon>
        <taxon>Archaeoglobus</taxon>
    </lineage>
</organism>
<gene>
    <name evidence="2" type="ORF">Asulf_00224</name>
</gene>
<evidence type="ECO:0000259" key="1">
    <source>
        <dbReference type="SMART" id="SM00481"/>
    </source>
</evidence>
<dbReference type="InterPro" id="IPR050243">
    <property type="entry name" value="PHP_phosphatase"/>
</dbReference>
<dbReference type="Gene3D" id="3.20.20.140">
    <property type="entry name" value="Metal-dependent hydrolases"/>
    <property type="match status" value="1"/>
</dbReference>
<evidence type="ECO:0000313" key="3">
    <source>
        <dbReference type="Proteomes" id="UP000013307"/>
    </source>
</evidence>
<dbReference type="InterPro" id="IPR016195">
    <property type="entry name" value="Pol/histidinol_Pase-like"/>
</dbReference>
<proteinExistence type="predicted"/>
<dbReference type="SMART" id="SM00481">
    <property type="entry name" value="POLIIIAc"/>
    <property type="match status" value="1"/>
</dbReference>
<sequence length="213" mass="24316">MFDLHIHSNYSDGSSPIRDIAKKAKERNLKVIAIADHSMEHKFGLDEAKAVKRQLEIEKYSSAYNIEILSAVECGILADGEIMIPDFDFDIILASIHANISFKEYNLRVRKCIEKYDVDVIAHLYSEMFHPFDFQLNDCVEDALDLIDFIKDNDVAIELNTAHNSPPDEILLRCRRIKYSIGSDAHSLARIGDVREGFKKAKTIVKDGRFIIE</sequence>
<dbReference type="Pfam" id="PF02811">
    <property type="entry name" value="PHP"/>
    <property type="match status" value="1"/>
</dbReference>
<dbReference type="PANTHER" id="PTHR36928">
    <property type="entry name" value="PHOSPHATASE YCDX-RELATED"/>
    <property type="match status" value="1"/>
</dbReference>
<dbReference type="KEGG" id="ast:Asulf_00224"/>
<dbReference type="eggNOG" id="arCOG00304">
    <property type="taxonomic scope" value="Archaea"/>
</dbReference>
<dbReference type="SUPFAM" id="SSF89550">
    <property type="entry name" value="PHP domain-like"/>
    <property type="match status" value="1"/>
</dbReference>
<dbReference type="EMBL" id="CP005290">
    <property type="protein sequence ID" value="AGK60258.1"/>
    <property type="molecule type" value="Genomic_DNA"/>
</dbReference>
<dbReference type="GO" id="GO:0008270">
    <property type="term" value="F:zinc ion binding"/>
    <property type="evidence" value="ECO:0007669"/>
    <property type="project" value="TreeGrafter"/>
</dbReference>
<dbReference type="STRING" id="387631.Asulf_00224"/>
<accession>N0BB78</accession>
<dbReference type="InterPro" id="IPR003141">
    <property type="entry name" value="Pol/His_phosphatase_N"/>
</dbReference>
<dbReference type="RefSeq" id="WP_015589857.1">
    <property type="nucleotide sequence ID" value="NC_021169.1"/>
</dbReference>
<dbReference type="PANTHER" id="PTHR36928:SF1">
    <property type="entry name" value="PHOSPHATASE YCDX-RELATED"/>
    <property type="match status" value="1"/>
</dbReference>